<protein>
    <submittedName>
        <fullName evidence="1">Uncharacterized protein</fullName>
    </submittedName>
</protein>
<organism evidence="1 2">
    <name type="scientific">Molorchus minor</name>
    <dbReference type="NCBI Taxonomy" id="1323400"/>
    <lineage>
        <taxon>Eukaryota</taxon>
        <taxon>Metazoa</taxon>
        <taxon>Ecdysozoa</taxon>
        <taxon>Arthropoda</taxon>
        <taxon>Hexapoda</taxon>
        <taxon>Insecta</taxon>
        <taxon>Pterygota</taxon>
        <taxon>Neoptera</taxon>
        <taxon>Endopterygota</taxon>
        <taxon>Coleoptera</taxon>
        <taxon>Polyphaga</taxon>
        <taxon>Cucujiformia</taxon>
        <taxon>Chrysomeloidea</taxon>
        <taxon>Cerambycidae</taxon>
        <taxon>Lamiinae</taxon>
        <taxon>Monochamini</taxon>
        <taxon>Molorchus</taxon>
    </lineage>
</organism>
<gene>
    <name evidence="1" type="ORF">NQ317_017608</name>
</gene>
<dbReference type="EMBL" id="JAPWTJ010001654">
    <property type="protein sequence ID" value="KAJ8970246.1"/>
    <property type="molecule type" value="Genomic_DNA"/>
</dbReference>
<sequence length="191" mass="21511">MSGKYIKKESLFISSCISSVVPNFPITSLKDTNKVCIVVRIYCFNASPLKHLDNLSLFLCDRLSTAQHPPWLYIEYREGPRGGQPHLDAHCAAHRGAISPSLFTSPSHHQQQPLVMANYPVSANLMIGDYAKPGNGVAMASVYRQCKDMSQRLIPVSSCEYQLLYWIKINRQDKEFIWGGPFSTGENFRGR</sequence>
<evidence type="ECO:0000313" key="1">
    <source>
        <dbReference type="EMBL" id="KAJ8970246.1"/>
    </source>
</evidence>
<keyword evidence="2" id="KW-1185">Reference proteome</keyword>
<proteinExistence type="predicted"/>
<reference evidence="1" key="1">
    <citation type="journal article" date="2023" name="Insect Mol. Biol.">
        <title>Genome sequencing provides insights into the evolution of gene families encoding plant cell wall-degrading enzymes in longhorned beetles.</title>
        <authorList>
            <person name="Shin N.R."/>
            <person name="Okamura Y."/>
            <person name="Kirsch R."/>
            <person name="Pauchet Y."/>
        </authorList>
    </citation>
    <scope>NUCLEOTIDE SEQUENCE</scope>
    <source>
        <strain evidence="1">MMC_N1</strain>
    </source>
</reference>
<evidence type="ECO:0000313" key="2">
    <source>
        <dbReference type="Proteomes" id="UP001162164"/>
    </source>
</evidence>
<name>A0ABQ9J0P6_9CUCU</name>
<comment type="caution">
    <text evidence="1">The sequence shown here is derived from an EMBL/GenBank/DDBJ whole genome shotgun (WGS) entry which is preliminary data.</text>
</comment>
<dbReference type="Proteomes" id="UP001162164">
    <property type="component" value="Unassembled WGS sequence"/>
</dbReference>
<accession>A0ABQ9J0P6</accession>